<evidence type="ECO:0000256" key="1">
    <source>
        <dbReference type="ARBA" id="ARBA00022679"/>
    </source>
</evidence>
<dbReference type="InterPro" id="IPR016181">
    <property type="entry name" value="Acyl_CoA_acyltransferase"/>
</dbReference>
<feature type="domain" description="N-acetyltransferase" evidence="3">
    <location>
        <begin position="1"/>
        <end position="136"/>
    </location>
</feature>
<keyword evidence="1 4" id="KW-0808">Transferase</keyword>
<organism evidence="4 5">
    <name type="scientific">Streptococcus minor</name>
    <dbReference type="NCBI Taxonomy" id="229549"/>
    <lineage>
        <taxon>Bacteria</taxon>
        <taxon>Bacillati</taxon>
        <taxon>Bacillota</taxon>
        <taxon>Bacilli</taxon>
        <taxon>Lactobacillales</taxon>
        <taxon>Streptococcaceae</taxon>
        <taxon>Streptococcus</taxon>
    </lineage>
</organism>
<evidence type="ECO:0000256" key="2">
    <source>
        <dbReference type="ARBA" id="ARBA00023315"/>
    </source>
</evidence>
<comment type="caution">
    <text evidence="4">The sequence shown here is derived from an EMBL/GenBank/DDBJ whole genome shotgun (WGS) entry which is preliminary data.</text>
</comment>
<dbReference type="PANTHER" id="PTHR43420">
    <property type="entry name" value="ACETYLTRANSFERASE"/>
    <property type="match status" value="1"/>
</dbReference>
<gene>
    <name evidence="4" type="ORF">EII38_05175</name>
</gene>
<dbReference type="PROSITE" id="PS51186">
    <property type="entry name" value="GNAT"/>
    <property type="match status" value="1"/>
</dbReference>
<dbReference type="Proteomes" id="UP000281771">
    <property type="component" value="Unassembled WGS sequence"/>
</dbReference>
<evidence type="ECO:0000313" key="4">
    <source>
        <dbReference type="EMBL" id="RRD31701.1"/>
    </source>
</evidence>
<keyword evidence="2" id="KW-0012">Acyltransferase</keyword>
<reference evidence="4 5" key="1">
    <citation type="submission" date="2018-11" db="EMBL/GenBank/DDBJ databases">
        <title>Genomes From Bacteria Associated with the Canine Oral Cavity: a Test Case for Automated Genome-Based Taxonomic Assignment.</title>
        <authorList>
            <person name="Coil D.A."/>
            <person name="Jospin G."/>
            <person name="Darling A.E."/>
            <person name="Wallis C."/>
            <person name="Davis I.J."/>
            <person name="Harris S."/>
            <person name="Eisen J.A."/>
            <person name="Holcombe L.J."/>
            <person name="O'Flynn C."/>
        </authorList>
    </citation>
    <scope>NUCLEOTIDE SEQUENCE [LARGE SCALE GENOMIC DNA]</scope>
    <source>
        <strain evidence="4 5">OH4621_COT-116</strain>
    </source>
</reference>
<protein>
    <submittedName>
        <fullName evidence="4">GNAT family N-acetyltransferase</fullName>
    </submittedName>
</protein>
<name>A0A3P1VC23_9STRE</name>
<dbReference type="InterPro" id="IPR000182">
    <property type="entry name" value="GNAT_dom"/>
</dbReference>
<keyword evidence="5" id="KW-1185">Reference proteome</keyword>
<dbReference type="AlphaFoldDB" id="A0A3P1VC23"/>
<evidence type="ECO:0000313" key="5">
    <source>
        <dbReference type="Proteomes" id="UP000281771"/>
    </source>
</evidence>
<dbReference type="Gene3D" id="3.40.630.30">
    <property type="match status" value="1"/>
</dbReference>
<sequence>MEDFLREAYSIETLSQELNNPESDFFFLYQDNRLVGYLKLNVGQAQTEQGVAENTLEIQRIYVRPSEKRQGFGTVLMDFAMQYAKESGYDSVWLGVWEHNDAAQAFYKGHGFVRVGEHVYWTGNQADTDHILLKRI</sequence>
<dbReference type="EMBL" id="RQZA01000003">
    <property type="protein sequence ID" value="RRD31701.1"/>
    <property type="molecule type" value="Genomic_DNA"/>
</dbReference>
<evidence type="ECO:0000259" key="3">
    <source>
        <dbReference type="PROSITE" id="PS51186"/>
    </source>
</evidence>
<dbReference type="SUPFAM" id="SSF55729">
    <property type="entry name" value="Acyl-CoA N-acyltransferases (Nat)"/>
    <property type="match status" value="1"/>
</dbReference>
<dbReference type="PANTHER" id="PTHR43420:SF47">
    <property type="entry name" value="N-ACETYLTRANSFERASE DOMAIN-CONTAINING PROTEIN"/>
    <property type="match status" value="1"/>
</dbReference>
<dbReference type="Pfam" id="PF00583">
    <property type="entry name" value="Acetyltransf_1"/>
    <property type="match status" value="1"/>
</dbReference>
<dbReference type="InterPro" id="IPR050680">
    <property type="entry name" value="YpeA/RimI_acetyltransf"/>
</dbReference>
<accession>A0A3P1VC23</accession>
<dbReference type="GO" id="GO:0016747">
    <property type="term" value="F:acyltransferase activity, transferring groups other than amino-acyl groups"/>
    <property type="evidence" value="ECO:0007669"/>
    <property type="project" value="InterPro"/>
</dbReference>
<dbReference type="STRING" id="1123309.GCA_000377005_00728"/>
<proteinExistence type="predicted"/>
<dbReference type="CDD" id="cd04301">
    <property type="entry name" value="NAT_SF"/>
    <property type="match status" value="1"/>
</dbReference>